<reference evidence="3 4" key="1">
    <citation type="submission" date="2019-10" db="EMBL/GenBank/DDBJ databases">
        <authorList>
            <person name="Palmer J.M."/>
        </authorList>
    </citation>
    <scope>NUCLEOTIDE SEQUENCE [LARGE SCALE GENOMIC DNA]</scope>
    <source>
        <strain evidence="3 4">TWF718</strain>
    </source>
</reference>
<evidence type="ECO:0000256" key="1">
    <source>
        <dbReference type="SAM" id="MobiDB-lite"/>
    </source>
</evidence>
<name>A0AAN8MWT4_9PEZI</name>
<evidence type="ECO:0000256" key="2">
    <source>
        <dbReference type="SAM" id="SignalP"/>
    </source>
</evidence>
<sequence>MKSLTPLFLVFTASYVNAVTPYPEYKYRVGYKEETVEQYNPETGKLIKDSNKNPVLVDHEYRYANLFGGHSCVSVYPGANSISLVDIPEELEALIGPDREAGLNRLFGWIMYPGSNACNLDLQADNDKKERIALSLDQAKYGYTQTDDIEEFSGFPQVIGSNGRVQPPSFRLFVNPALFNPPGVESFIDLPFSAVGKNAAVPKEHINTGEVDWSYLREGNVLDPTDPIVRQYAPLGFRIYEPDEAQLLAGTEPTKATSLSRADQPGSIIDRIAAPQKRIRPGNPGFSSNINDYRPYPKLYPFVDPRKPMEVFRSINMLARLGDDLDSGLELEVGGGGNPGLDAFAEAFMGPPLSKDPSAGDLAPTRYDWPPLSTLSYLGELRSQGFVLPDGAQDPLDFYAVDGHTLLDALEVAQALNVEVDNWLRNQPTDIIGDWGAESPTQVRAEKWLYEVESTMRGNGETNNELDRSRVPQITTENAVEFDFGEDVESNQNVVIGANDINESLEFRPTRPIDQISDLALDEQPVDETTLQRNELNVNFAEEPAQILDVVNENQDVNAGPILNNLGSRVQSRAGSREIQDEGQSQQQGGEVIRPANNLVPGFEHPAIARFVQDDRYPQGRMEILRNVAGSQGQQSLPNPSYSVESSMDLGSFEQSSQSQQLLLNNAVQNGDLTSVINELYAGRQPRWLGKVRQGGRKRSPGPG</sequence>
<feature type="signal peptide" evidence="2">
    <location>
        <begin position="1"/>
        <end position="18"/>
    </location>
</feature>
<feature type="compositionally biased region" description="Polar residues" evidence="1">
    <location>
        <begin position="629"/>
        <end position="646"/>
    </location>
</feature>
<accession>A0AAN8MWT4</accession>
<feature type="region of interest" description="Disordered" evidence="1">
    <location>
        <begin position="569"/>
        <end position="598"/>
    </location>
</feature>
<protein>
    <submittedName>
        <fullName evidence="3">Uncharacterized protein</fullName>
    </submittedName>
</protein>
<comment type="caution">
    <text evidence="3">The sequence shown here is derived from an EMBL/GenBank/DDBJ whole genome shotgun (WGS) entry which is preliminary data.</text>
</comment>
<feature type="chain" id="PRO_5042867362" evidence="2">
    <location>
        <begin position="19"/>
        <end position="704"/>
    </location>
</feature>
<keyword evidence="2" id="KW-0732">Signal</keyword>
<feature type="region of interest" description="Disordered" evidence="1">
    <location>
        <begin position="628"/>
        <end position="647"/>
    </location>
</feature>
<organism evidence="3 4">
    <name type="scientific">Orbilia javanica</name>
    <dbReference type="NCBI Taxonomy" id="47235"/>
    <lineage>
        <taxon>Eukaryota</taxon>
        <taxon>Fungi</taxon>
        <taxon>Dikarya</taxon>
        <taxon>Ascomycota</taxon>
        <taxon>Pezizomycotina</taxon>
        <taxon>Orbiliomycetes</taxon>
        <taxon>Orbiliales</taxon>
        <taxon>Orbiliaceae</taxon>
        <taxon>Orbilia</taxon>
    </lineage>
</organism>
<keyword evidence="4" id="KW-1185">Reference proteome</keyword>
<dbReference type="Proteomes" id="UP001313282">
    <property type="component" value="Unassembled WGS sequence"/>
</dbReference>
<evidence type="ECO:0000313" key="4">
    <source>
        <dbReference type="Proteomes" id="UP001313282"/>
    </source>
</evidence>
<dbReference type="EMBL" id="JAVHNR010000005">
    <property type="protein sequence ID" value="KAK6343059.1"/>
    <property type="molecule type" value="Genomic_DNA"/>
</dbReference>
<proteinExistence type="predicted"/>
<dbReference type="AlphaFoldDB" id="A0AAN8MWT4"/>
<feature type="compositionally biased region" description="Low complexity" evidence="1">
    <location>
        <begin position="582"/>
        <end position="591"/>
    </location>
</feature>
<evidence type="ECO:0000313" key="3">
    <source>
        <dbReference type="EMBL" id="KAK6343059.1"/>
    </source>
</evidence>
<gene>
    <name evidence="3" type="ORF">TWF718_008435</name>
</gene>